<evidence type="ECO:0000313" key="4">
    <source>
        <dbReference type="Proteomes" id="UP000593836"/>
    </source>
</evidence>
<dbReference type="SUPFAM" id="SSF56954">
    <property type="entry name" value="Outer membrane efflux proteins (OEP)"/>
    <property type="match status" value="1"/>
</dbReference>
<dbReference type="InterPro" id="IPR003423">
    <property type="entry name" value="OMP_efflux"/>
</dbReference>
<name>A0A7S7M052_9BACT</name>
<protein>
    <submittedName>
        <fullName evidence="3">TolC family protein</fullName>
    </submittedName>
</protein>
<keyword evidence="4" id="KW-1185">Reference proteome</keyword>
<evidence type="ECO:0000313" key="3">
    <source>
        <dbReference type="EMBL" id="QOY53764.1"/>
    </source>
</evidence>
<feature type="signal peptide" evidence="2">
    <location>
        <begin position="1"/>
        <end position="20"/>
    </location>
</feature>
<dbReference type="Gene3D" id="1.20.1600.10">
    <property type="entry name" value="Outer membrane efflux proteins (OEP)"/>
    <property type="match status" value="1"/>
</dbReference>
<evidence type="ECO:0000256" key="1">
    <source>
        <dbReference type="ARBA" id="ARBA00007613"/>
    </source>
</evidence>
<comment type="similarity">
    <text evidence="1">Belongs to the outer membrane factor (OMF) (TC 1.B.17) family.</text>
</comment>
<reference evidence="3 4" key="1">
    <citation type="submission" date="2020-05" db="EMBL/GenBank/DDBJ databases">
        <title>Sulfurimonas marisnigri, sp. nov., and Sulfurimonas baltica, sp. nov., manganese oxide reducing chemolithoautotrophs of the class Epsilonproteobacteria isolated from the pelagic redoxclines of the Black and Baltic Seas and emended description of the genus Sulfurimonas.</title>
        <authorList>
            <person name="Henkel J.V."/>
            <person name="Laudan C."/>
            <person name="Werner J."/>
            <person name="Neu T."/>
            <person name="Plewe S."/>
            <person name="Sproer C."/>
            <person name="Bunk B."/>
            <person name="Schulz-Vogt H.N."/>
        </authorList>
    </citation>
    <scope>NUCLEOTIDE SEQUENCE [LARGE SCALE GENOMIC DNA]</scope>
    <source>
        <strain evidence="3 4">SoZ1</strain>
    </source>
</reference>
<dbReference type="Proteomes" id="UP000593836">
    <property type="component" value="Chromosome"/>
</dbReference>
<gene>
    <name evidence="3" type="ORF">HUE87_07595</name>
</gene>
<dbReference type="RefSeq" id="WP_194365599.1">
    <property type="nucleotide sequence ID" value="NZ_CP054493.1"/>
</dbReference>
<organism evidence="3 4">
    <name type="scientific">Candidatus Sulfurimonas marisnigri</name>
    <dbReference type="NCBI Taxonomy" id="2740405"/>
    <lineage>
        <taxon>Bacteria</taxon>
        <taxon>Pseudomonadati</taxon>
        <taxon>Campylobacterota</taxon>
        <taxon>Epsilonproteobacteria</taxon>
        <taxon>Campylobacterales</taxon>
        <taxon>Sulfurimonadaceae</taxon>
        <taxon>Sulfurimonas</taxon>
    </lineage>
</organism>
<feature type="chain" id="PRO_5032756585" evidence="2">
    <location>
        <begin position="21"/>
        <end position="402"/>
    </location>
</feature>
<accession>A0A7S7M052</accession>
<keyword evidence="2" id="KW-0732">Signal</keyword>
<evidence type="ECO:0000256" key="2">
    <source>
        <dbReference type="SAM" id="SignalP"/>
    </source>
</evidence>
<dbReference type="KEGG" id="smas:HUE87_07595"/>
<sequence>MKVLNLLIALSVLCNSSLLADEKKLEEYISDNKKVQFDYDYKKNEVQSSKLRDSWIAPLNLNYSYSKSNPYDNEQTQEKAGLSMDQAIFQSGGIYYGIKFAEASRIYSNYSIDVAKRKLAKDAVSLLMQIQQIDLKESKQNIVIKNSEINLAQKKEDYLNGQLDSGFLDNAIIERNIAIQSLYDIQTNKERIISKFNAISDMNYLDAYIPDLKLLSLEQFLEYNIILNMSNSEIEKNRYSKNVTVAKYLPKVSLTAGYTWQSSSVFGTNTTTPATDYYNYGVKAYMPLDINTFKDIEAARVDYLKSKVVIEDRRRELKAIFEQVMQNIENFEKKKQLSLENKDIYIRLLSQTNELHVAGYKTLYDVELLQNSVNIQETDIKIFELDKQLELLTLYEMYKNEI</sequence>
<dbReference type="GO" id="GO:0015562">
    <property type="term" value="F:efflux transmembrane transporter activity"/>
    <property type="evidence" value="ECO:0007669"/>
    <property type="project" value="InterPro"/>
</dbReference>
<dbReference type="EMBL" id="CP054493">
    <property type="protein sequence ID" value="QOY53764.1"/>
    <property type="molecule type" value="Genomic_DNA"/>
</dbReference>
<dbReference type="Pfam" id="PF02321">
    <property type="entry name" value="OEP"/>
    <property type="match status" value="1"/>
</dbReference>
<dbReference type="AlphaFoldDB" id="A0A7S7M052"/>
<proteinExistence type="inferred from homology"/>